<reference evidence="2" key="1">
    <citation type="journal article" date="2015" name="Nature">
        <title>Complex archaea that bridge the gap between prokaryotes and eukaryotes.</title>
        <authorList>
            <person name="Spang A."/>
            <person name="Saw J.H."/>
            <person name="Jorgensen S.L."/>
            <person name="Zaremba-Niedzwiedzka K."/>
            <person name="Martijn J."/>
            <person name="Lind A.E."/>
            <person name="van Eijk R."/>
            <person name="Schleper C."/>
            <person name="Guy L."/>
            <person name="Ettema T.J."/>
        </authorList>
    </citation>
    <scope>NUCLEOTIDE SEQUENCE</scope>
</reference>
<keyword evidence="1" id="KW-0812">Transmembrane</keyword>
<keyword evidence="1" id="KW-0472">Membrane</keyword>
<protein>
    <submittedName>
        <fullName evidence="2">Uncharacterized protein</fullName>
    </submittedName>
</protein>
<feature type="transmembrane region" description="Helical" evidence="1">
    <location>
        <begin position="81"/>
        <end position="102"/>
    </location>
</feature>
<feature type="transmembrane region" description="Helical" evidence="1">
    <location>
        <begin position="20"/>
        <end position="44"/>
    </location>
</feature>
<accession>A0A0F9Q7J7</accession>
<feature type="transmembrane region" description="Helical" evidence="1">
    <location>
        <begin position="221"/>
        <end position="242"/>
    </location>
</feature>
<feature type="transmembrane region" description="Helical" evidence="1">
    <location>
        <begin position="313"/>
        <end position="340"/>
    </location>
</feature>
<evidence type="ECO:0000313" key="2">
    <source>
        <dbReference type="EMBL" id="KKN01323.1"/>
    </source>
</evidence>
<feature type="transmembrane region" description="Helical" evidence="1">
    <location>
        <begin position="174"/>
        <end position="201"/>
    </location>
</feature>
<feature type="transmembrane region" description="Helical" evidence="1">
    <location>
        <begin position="108"/>
        <end position="127"/>
    </location>
</feature>
<feature type="transmembrane region" description="Helical" evidence="1">
    <location>
        <begin position="279"/>
        <end position="301"/>
    </location>
</feature>
<comment type="caution">
    <text evidence="2">The sequence shown here is derived from an EMBL/GenBank/DDBJ whole genome shotgun (WGS) entry which is preliminary data.</text>
</comment>
<name>A0A0F9Q7J7_9ZZZZ</name>
<evidence type="ECO:0000256" key="1">
    <source>
        <dbReference type="SAM" id="Phobius"/>
    </source>
</evidence>
<organism evidence="2">
    <name type="scientific">marine sediment metagenome</name>
    <dbReference type="NCBI Taxonomy" id="412755"/>
    <lineage>
        <taxon>unclassified sequences</taxon>
        <taxon>metagenomes</taxon>
        <taxon>ecological metagenomes</taxon>
    </lineage>
</organism>
<feature type="transmembrane region" description="Helical" evidence="1">
    <location>
        <begin position="56"/>
        <end position="74"/>
    </location>
</feature>
<proteinExistence type="predicted"/>
<gene>
    <name evidence="2" type="ORF">LCGC14_1128920</name>
</gene>
<feature type="transmembrane region" description="Helical" evidence="1">
    <location>
        <begin position="139"/>
        <end position="162"/>
    </location>
</feature>
<sequence length="353" mass="41155">MTIRVRNESNDIFYQIQKAYMLFLLFELIIARVFYRIGMVFLELDVYYTIYNIGRIARYIVVLLNFILLGLIIFRGRLDKISRYLLFFVFSFFISSYALYFLDLPLPLIYQVIGLVIIGLSINYLIIQKILRKEFAESITLFAFLLILVITFNLVIIHQIFFSLNSVFEIPYGFHGFMFGIAQLMSVFLIAPLFFALPFLFREKIEIRGFLQKIKNNPLNFLKKIIPTIVICVIVIVIIGFINSPIEMVGEDSSMRPPEIFGLMVIFILGYTQIQGSLLLINWSIIALGLFALGCYFLWVVGKSKKNQTMKQFSYGMFVIFCTAFKFVEGSDLFFLMVLLNGFLMLTWRESEF</sequence>
<dbReference type="AlphaFoldDB" id="A0A0F9Q7J7"/>
<keyword evidence="1" id="KW-1133">Transmembrane helix</keyword>
<dbReference type="EMBL" id="LAZR01005275">
    <property type="protein sequence ID" value="KKN01323.1"/>
    <property type="molecule type" value="Genomic_DNA"/>
</dbReference>